<sequence length="367" mass="41662">MTGIINVYFNKPKGLLNAIHLQQRLETLAIPGMEHAERYRQICMRLMNEINEITEKVHEHIENPPLERNMPYFAGRIAWARNYYRRLEEPMNVICQMAAKILLSPEGQELVSSYNDVAGHLVAYEITILKKMNGLSASLLTFSDLPQPFGRPYVNLDPEIIGLLREIACLDKLQCPIPPLAVELWAQTDNIRHNYENLKYMCIQYAEAMDAVPAFCKVMVAPTLMSLNRTLEPGMYLHNWLSIGVPKYVQSVLDEIDRFKDLIRQIIDIRNNRIDKVIGDLGLTKMLDLPGPNDPCPEIMDLVRLTKQQTTAATEGMNNLTTAALKATVEMLNLLLRDYDQNSATSVGYEPTAKAIASRAARSHREP</sequence>
<dbReference type="EMBL" id="UYRU01052480">
    <property type="protein sequence ID" value="VDN11886.1"/>
    <property type="molecule type" value="Genomic_DNA"/>
</dbReference>
<dbReference type="GO" id="GO:0007018">
    <property type="term" value="P:microtubule-based movement"/>
    <property type="evidence" value="ECO:0007669"/>
    <property type="project" value="InterPro"/>
</dbReference>
<feature type="domain" description="Dynein heavy chain tail" evidence="3">
    <location>
        <begin position="4"/>
        <end position="248"/>
    </location>
</feature>
<dbReference type="InterPro" id="IPR026983">
    <property type="entry name" value="DHC"/>
</dbReference>
<dbReference type="OrthoDB" id="286107at2759"/>
<evidence type="ECO:0000256" key="2">
    <source>
        <dbReference type="SAM" id="Coils"/>
    </source>
</evidence>
<evidence type="ECO:0000313" key="5">
    <source>
        <dbReference type="Proteomes" id="UP000281553"/>
    </source>
</evidence>
<dbReference type="GO" id="GO:0045505">
    <property type="term" value="F:dynein intermediate chain binding"/>
    <property type="evidence" value="ECO:0007669"/>
    <property type="project" value="InterPro"/>
</dbReference>
<evidence type="ECO:0000259" key="3">
    <source>
        <dbReference type="Pfam" id="PF08385"/>
    </source>
</evidence>
<protein>
    <recommendedName>
        <fullName evidence="3">Dynein heavy chain tail domain-containing protein</fullName>
    </recommendedName>
</protein>
<dbReference type="GO" id="GO:0005858">
    <property type="term" value="C:axonemal dynein complex"/>
    <property type="evidence" value="ECO:0007669"/>
    <property type="project" value="TreeGrafter"/>
</dbReference>
<keyword evidence="2" id="KW-0175">Coiled coil</keyword>
<dbReference type="PANTHER" id="PTHR46532">
    <property type="entry name" value="MALE FERTILITY FACTOR KL5"/>
    <property type="match status" value="1"/>
</dbReference>
<gene>
    <name evidence="4" type="ORF">DILT_LOCUS7717</name>
</gene>
<dbReference type="Pfam" id="PF08385">
    <property type="entry name" value="DHC_N1"/>
    <property type="match status" value="1"/>
</dbReference>
<dbReference type="Proteomes" id="UP000281553">
    <property type="component" value="Unassembled WGS sequence"/>
</dbReference>
<name>A0A3P7P1S9_DIBLA</name>
<organism evidence="4 5">
    <name type="scientific">Dibothriocephalus latus</name>
    <name type="common">Fish tapeworm</name>
    <name type="synonym">Diphyllobothrium latum</name>
    <dbReference type="NCBI Taxonomy" id="60516"/>
    <lineage>
        <taxon>Eukaryota</taxon>
        <taxon>Metazoa</taxon>
        <taxon>Spiralia</taxon>
        <taxon>Lophotrochozoa</taxon>
        <taxon>Platyhelminthes</taxon>
        <taxon>Cestoda</taxon>
        <taxon>Eucestoda</taxon>
        <taxon>Diphyllobothriidea</taxon>
        <taxon>Diphyllobothriidae</taxon>
        <taxon>Dibothriocephalus</taxon>
    </lineage>
</organism>
<comment type="similarity">
    <text evidence="1">Belongs to the dynein heavy chain family.</text>
</comment>
<accession>A0A3P7P1S9</accession>
<dbReference type="PANTHER" id="PTHR46532:SF4">
    <property type="entry name" value="AAA+ ATPASE DOMAIN-CONTAINING PROTEIN"/>
    <property type="match status" value="1"/>
</dbReference>
<evidence type="ECO:0000256" key="1">
    <source>
        <dbReference type="ARBA" id="ARBA00008887"/>
    </source>
</evidence>
<evidence type="ECO:0000313" key="4">
    <source>
        <dbReference type="EMBL" id="VDN11886.1"/>
    </source>
</evidence>
<reference evidence="4 5" key="1">
    <citation type="submission" date="2018-11" db="EMBL/GenBank/DDBJ databases">
        <authorList>
            <consortium name="Pathogen Informatics"/>
        </authorList>
    </citation>
    <scope>NUCLEOTIDE SEQUENCE [LARGE SCALE GENOMIC DNA]</scope>
</reference>
<dbReference type="InterPro" id="IPR013594">
    <property type="entry name" value="Dynein_heavy_tail"/>
</dbReference>
<feature type="coiled-coil region" evidence="2">
    <location>
        <begin position="36"/>
        <end position="63"/>
    </location>
</feature>
<dbReference type="GO" id="GO:0051959">
    <property type="term" value="F:dynein light intermediate chain binding"/>
    <property type="evidence" value="ECO:0007669"/>
    <property type="project" value="InterPro"/>
</dbReference>
<proteinExistence type="inferred from homology"/>
<dbReference type="AlphaFoldDB" id="A0A3P7P1S9"/>
<keyword evidence="5" id="KW-1185">Reference proteome</keyword>